<comment type="caution">
    <text evidence="13">The sequence shown here is derived from an EMBL/GenBank/DDBJ whole genome shotgun (WGS) entry which is preliminary data.</text>
</comment>
<dbReference type="HAMAP" id="MF_01102">
    <property type="entry name" value="MnmC"/>
    <property type="match status" value="1"/>
</dbReference>
<dbReference type="Pfam" id="PF05430">
    <property type="entry name" value="Methyltransf_30"/>
    <property type="match status" value="1"/>
</dbReference>
<evidence type="ECO:0000313" key="13">
    <source>
        <dbReference type="EMBL" id="TFW12113.1"/>
    </source>
</evidence>
<evidence type="ECO:0000256" key="7">
    <source>
        <dbReference type="ARBA" id="ARBA00022827"/>
    </source>
</evidence>
<evidence type="ECO:0000256" key="2">
    <source>
        <dbReference type="ARBA" id="ARBA00022603"/>
    </source>
</evidence>
<evidence type="ECO:0000256" key="6">
    <source>
        <dbReference type="ARBA" id="ARBA00022694"/>
    </source>
</evidence>
<name>A0A4Y9RT93_9CAUL</name>
<protein>
    <recommendedName>
        <fullName evidence="10">tRNA 5-methylaminomethyl-2-thiouridine biosynthesis bifunctional protein MnmC</fullName>
        <shortName evidence="10">tRNA mnm(5)s(2)U biosynthesis bifunctional protein</shortName>
    </recommendedName>
    <domain>
        <recommendedName>
            <fullName evidence="10">tRNA (mnm(5)s(2)U34)-methyltransferase</fullName>
            <ecNumber evidence="10">2.1.1.61</ecNumber>
        </recommendedName>
    </domain>
    <domain>
        <recommendedName>
            <fullName evidence="10">FAD-dependent cmnm(5)s(2)U34 oxidoreductase</fullName>
            <ecNumber evidence="10">1.5.-.-</ecNumber>
        </recommendedName>
    </domain>
</protein>
<comment type="catalytic activity">
    <reaction evidence="10">
        <text>5-aminomethyl-2-thiouridine(34) in tRNA + S-adenosyl-L-methionine = 5-methylaminomethyl-2-thiouridine(34) in tRNA + S-adenosyl-L-homocysteine + H(+)</text>
        <dbReference type="Rhea" id="RHEA:19569"/>
        <dbReference type="Rhea" id="RHEA-COMP:10195"/>
        <dbReference type="Rhea" id="RHEA-COMP:10197"/>
        <dbReference type="ChEBI" id="CHEBI:15378"/>
        <dbReference type="ChEBI" id="CHEBI:57856"/>
        <dbReference type="ChEBI" id="CHEBI:59789"/>
        <dbReference type="ChEBI" id="CHEBI:74454"/>
        <dbReference type="ChEBI" id="CHEBI:74455"/>
        <dbReference type="EC" id="2.1.1.61"/>
    </reaction>
</comment>
<evidence type="ECO:0000256" key="9">
    <source>
        <dbReference type="ARBA" id="ARBA00023268"/>
    </source>
</evidence>
<keyword evidence="6 10" id="KW-0819">tRNA processing</keyword>
<dbReference type="EC" id="1.5.-.-" evidence="10"/>
<evidence type="ECO:0000256" key="5">
    <source>
        <dbReference type="ARBA" id="ARBA00022691"/>
    </source>
</evidence>
<dbReference type="RefSeq" id="WP_135194598.1">
    <property type="nucleotide sequence ID" value="NZ_SPVH01000006.1"/>
</dbReference>
<reference evidence="13 14" key="1">
    <citation type="submission" date="2019-03" db="EMBL/GenBank/DDBJ databases">
        <title>Draft genome of Brevundimonas sp. a heavy metal resistant soil bacteria.</title>
        <authorList>
            <person name="Soto J."/>
        </authorList>
    </citation>
    <scope>NUCLEOTIDE SEQUENCE [LARGE SCALE GENOMIC DNA]</scope>
    <source>
        <strain evidence="13 14">B-10</strain>
    </source>
</reference>
<keyword evidence="2 10" id="KW-0489">Methyltransferase</keyword>
<dbReference type="EMBL" id="SPVH01000006">
    <property type="protein sequence ID" value="TFW12113.1"/>
    <property type="molecule type" value="Genomic_DNA"/>
</dbReference>
<evidence type="ECO:0000259" key="11">
    <source>
        <dbReference type="Pfam" id="PF01266"/>
    </source>
</evidence>
<feature type="domain" description="FAD dependent oxidoreductase" evidence="11">
    <location>
        <begin position="245"/>
        <end position="573"/>
    </location>
</feature>
<dbReference type="InterPro" id="IPR036188">
    <property type="entry name" value="FAD/NAD-bd_sf"/>
</dbReference>
<dbReference type="GO" id="GO:0032259">
    <property type="term" value="P:methylation"/>
    <property type="evidence" value="ECO:0007669"/>
    <property type="project" value="UniProtKB-KW"/>
</dbReference>
<comment type="subcellular location">
    <subcellularLocation>
        <location evidence="10">Cytoplasm</location>
    </subcellularLocation>
</comment>
<dbReference type="SUPFAM" id="SSF51905">
    <property type="entry name" value="FAD/NAD(P)-binding domain"/>
    <property type="match status" value="1"/>
</dbReference>
<dbReference type="InterPro" id="IPR047785">
    <property type="entry name" value="tRNA_MNMC2"/>
</dbReference>
<dbReference type="Pfam" id="PF01266">
    <property type="entry name" value="DAO"/>
    <property type="match status" value="1"/>
</dbReference>
<accession>A0A4Y9RT93</accession>
<keyword evidence="5 10" id="KW-0949">S-adenosyl-L-methionine</keyword>
<keyword evidence="3 10" id="KW-0285">Flavoprotein</keyword>
<dbReference type="GO" id="GO:0050660">
    <property type="term" value="F:flavin adenine dinucleotide binding"/>
    <property type="evidence" value="ECO:0007669"/>
    <property type="project" value="UniProtKB-UniRule"/>
</dbReference>
<evidence type="ECO:0000256" key="8">
    <source>
        <dbReference type="ARBA" id="ARBA00023002"/>
    </source>
</evidence>
<dbReference type="GO" id="GO:0005737">
    <property type="term" value="C:cytoplasm"/>
    <property type="evidence" value="ECO:0007669"/>
    <property type="project" value="UniProtKB-SubCell"/>
</dbReference>
<dbReference type="Gene3D" id="3.40.50.150">
    <property type="entry name" value="Vaccinia Virus protein VP39"/>
    <property type="match status" value="1"/>
</dbReference>
<dbReference type="NCBIfam" id="NF033855">
    <property type="entry name" value="tRNA_MNMC2"/>
    <property type="match status" value="1"/>
</dbReference>
<keyword evidence="9 10" id="KW-0511">Multifunctional enzyme</keyword>
<organism evidence="13 14">
    <name type="scientific">Brevundimonas intermedia</name>
    <dbReference type="NCBI Taxonomy" id="74315"/>
    <lineage>
        <taxon>Bacteria</taxon>
        <taxon>Pseudomonadati</taxon>
        <taxon>Pseudomonadota</taxon>
        <taxon>Alphaproteobacteria</taxon>
        <taxon>Caulobacterales</taxon>
        <taxon>Caulobacteraceae</taxon>
        <taxon>Brevundimonas</taxon>
    </lineage>
</organism>
<feature type="domain" description="MnmC-like methyltransferase" evidence="12">
    <location>
        <begin position="111"/>
        <end position="232"/>
    </location>
</feature>
<keyword evidence="8 10" id="KW-0560">Oxidoreductase</keyword>
<evidence type="ECO:0000256" key="1">
    <source>
        <dbReference type="ARBA" id="ARBA00022490"/>
    </source>
</evidence>
<comment type="function">
    <text evidence="10">Catalyzes the last two steps in the biosynthesis of 5-methylaminomethyl-2-thiouridine (mnm(5)s(2)U) at the wobble position (U34) in tRNA. Catalyzes the FAD-dependent demodification of cmnm(5)s(2)U34 to nm(5)s(2)U34, followed by the transfer of a methyl group from S-adenosyl-L-methionine to nm(5)s(2)U34, to form mnm(5)s(2)U34.</text>
</comment>
<dbReference type="InterPro" id="IPR029063">
    <property type="entry name" value="SAM-dependent_MTases_sf"/>
</dbReference>
<dbReference type="SUPFAM" id="SSF54373">
    <property type="entry name" value="FAD-linked reductases, C-terminal domain"/>
    <property type="match status" value="1"/>
</dbReference>
<dbReference type="GO" id="GO:0002097">
    <property type="term" value="P:tRNA wobble base modification"/>
    <property type="evidence" value="ECO:0007669"/>
    <property type="project" value="UniProtKB-UniRule"/>
</dbReference>
<feature type="region of interest" description="FAD-dependent cmnm(5)s(2)U34 oxidoreductase" evidence="10">
    <location>
        <begin position="248"/>
        <end position="610"/>
    </location>
</feature>
<evidence type="ECO:0000259" key="12">
    <source>
        <dbReference type="Pfam" id="PF05430"/>
    </source>
</evidence>
<dbReference type="EC" id="2.1.1.61" evidence="10"/>
<evidence type="ECO:0000256" key="10">
    <source>
        <dbReference type="HAMAP-Rule" id="MF_01102"/>
    </source>
</evidence>
<evidence type="ECO:0000256" key="4">
    <source>
        <dbReference type="ARBA" id="ARBA00022679"/>
    </source>
</evidence>
<dbReference type="Gene3D" id="3.30.9.10">
    <property type="entry name" value="D-Amino Acid Oxidase, subunit A, domain 2"/>
    <property type="match status" value="1"/>
</dbReference>
<keyword evidence="1 10" id="KW-0963">Cytoplasm</keyword>
<keyword evidence="4 10" id="KW-0808">Transferase</keyword>
<dbReference type="Proteomes" id="UP000298216">
    <property type="component" value="Unassembled WGS sequence"/>
</dbReference>
<evidence type="ECO:0000313" key="14">
    <source>
        <dbReference type="Proteomes" id="UP000298216"/>
    </source>
</evidence>
<dbReference type="PANTHER" id="PTHR13847:SF283">
    <property type="entry name" value="TRNA 5-METHYLAMINOMETHYL-2-THIOURIDINE BIOSYNTHESIS BIFUNCTIONAL PROTEIN MNMC"/>
    <property type="match status" value="1"/>
</dbReference>
<dbReference type="Gene3D" id="3.50.50.60">
    <property type="entry name" value="FAD/NAD(P)-binding domain"/>
    <property type="match status" value="1"/>
</dbReference>
<sequence length="610" mass="63632">MISDDDASPHLTWTEEGEPRSGRFGDVYFSRDDGLAETRAVFLDGCGLPDAWAGRDCFTVAELGFGTGLNIAALLDLWRRTRPEGGRLHIFSIEGYPLTANEAARALGAWPELSEATQALIDNWPSATPGFHRVDLPGFDALLDLAVGDAAWALEQWSGAADAWFLDGFSPALNPGMWSPQVMTLIAARSAPGARLATFTVAGAVRRGLAEQGFVVEKRPGHGRKRERLEARLPSTFAPKPLPSIAVIGAGVAGASVVRALRDQGVRAVVFEAERPGAGGSGFPAALVTPRLDAGDAGIAALHAQALERAVHLYAVTPDAVTGQGVLQLPQAPRDAARFDKIARQPIWAEGAMAVLDEDAAATLAGEATGQGGLSMQGACAVRPAAVLSDWLGDSDMRSERVTRLARTGGRWRLIGETDAMLAEVDAVVVAAGWGSAVLLEGHDPTPRLSPVRGQADWVEGDVGVHPMAWGGYAVPTGQGALYGATHDRGDTDTAPRAEDSERNLATLRARLPGLATKIEAAGQAQSRAAVRATTPDRLPLAGGLDDGLYLLGGLGSRGFCVAAVLAEHVAALILNRPSPLPRDLAARVSPHRAAVVGNPLAPPSPASAG</sequence>
<comment type="cofactor">
    <cofactor evidence="10">
        <name>FAD</name>
        <dbReference type="ChEBI" id="CHEBI:57692"/>
    </cofactor>
</comment>
<evidence type="ECO:0000256" key="3">
    <source>
        <dbReference type="ARBA" id="ARBA00022630"/>
    </source>
</evidence>
<dbReference type="GO" id="GO:0004808">
    <property type="term" value="F:tRNA (5-methylaminomethyl-2-thiouridylate)(34)-methyltransferase activity"/>
    <property type="evidence" value="ECO:0007669"/>
    <property type="project" value="UniProtKB-EC"/>
</dbReference>
<proteinExistence type="inferred from homology"/>
<dbReference type="InterPro" id="IPR008471">
    <property type="entry name" value="MnmC-like_methylTransf"/>
</dbReference>
<gene>
    <name evidence="10" type="primary">mnmC</name>
    <name evidence="13" type="ORF">EGY25_08670</name>
</gene>
<comment type="similarity">
    <text evidence="10">In the N-terminal section; belongs to the methyltransferase superfamily. tRNA (mnm(5)s(2)U34)-methyltransferase family.</text>
</comment>
<keyword evidence="7 10" id="KW-0274">FAD</keyword>
<dbReference type="InterPro" id="IPR006076">
    <property type="entry name" value="FAD-dep_OxRdtase"/>
</dbReference>
<keyword evidence="14" id="KW-1185">Reference proteome</keyword>
<dbReference type="PANTHER" id="PTHR13847">
    <property type="entry name" value="SARCOSINE DEHYDROGENASE-RELATED"/>
    <property type="match status" value="1"/>
</dbReference>
<dbReference type="InterPro" id="IPR023032">
    <property type="entry name" value="tRNA_MAMT_biosynth_bifunc_MnmC"/>
</dbReference>
<comment type="similarity">
    <text evidence="10">In the C-terminal section; belongs to the DAO family.</text>
</comment>
<dbReference type="AlphaFoldDB" id="A0A4Y9RT93"/>
<feature type="region of interest" description="tRNA (mnm(5)s(2)U34)-methyltransferase" evidence="10">
    <location>
        <begin position="1"/>
        <end position="234"/>
    </location>
</feature>
<dbReference type="OrthoDB" id="9786494at2"/>
<dbReference type="GO" id="GO:0016645">
    <property type="term" value="F:oxidoreductase activity, acting on the CH-NH group of donors"/>
    <property type="evidence" value="ECO:0007669"/>
    <property type="project" value="InterPro"/>
</dbReference>